<keyword evidence="1" id="KW-0732">Signal</keyword>
<evidence type="ECO:0000256" key="1">
    <source>
        <dbReference type="SAM" id="SignalP"/>
    </source>
</evidence>
<accession>A0A7K1S8F0</accession>
<keyword evidence="3" id="KW-1185">Reference proteome</keyword>
<protein>
    <recommendedName>
        <fullName evidence="4">LVIVD repeat-containing protein</fullName>
    </recommendedName>
</protein>
<evidence type="ECO:0000313" key="2">
    <source>
        <dbReference type="EMBL" id="MVM29876.1"/>
    </source>
</evidence>
<proteinExistence type="predicted"/>
<dbReference type="SUPFAM" id="SSF101908">
    <property type="entry name" value="Putative isomerase YbhE"/>
    <property type="match status" value="1"/>
</dbReference>
<dbReference type="AlphaFoldDB" id="A0A7K1S8F0"/>
<gene>
    <name evidence="2" type="ORF">GO755_07520</name>
</gene>
<evidence type="ECO:0000313" key="3">
    <source>
        <dbReference type="Proteomes" id="UP000436006"/>
    </source>
</evidence>
<dbReference type="Proteomes" id="UP000436006">
    <property type="component" value="Unassembled WGS sequence"/>
</dbReference>
<organism evidence="2 3">
    <name type="scientific">Spirosoma arboris</name>
    <dbReference type="NCBI Taxonomy" id="2682092"/>
    <lineage>
        <taxon>Bacteria</taxon>
        <taxon>Pseudomonadati</taxon>
        <taxon>Bacteroidota</taxon>
        <taxon>Cytophagia</taxon>
        <taxon>Cytophagales</taxon>
        <taxon>Cytophagaceae</taxon>
        <taxon>Spirosoma</taxon>
    </lineage>
</organism>
<comment type="caution">
    <text evidence="2">The sequence shown here is derived from an EMBL/GenBank/DDBJ whole genome shotgun (WGS) entry which is preliminary data.</text>
</comment>
<feature type="signal peptide" evidence="1">
    <location>
        <begin position="1"/>
        <end position="22"/>
    </location>
</feature>
<feature type="chain" id="PRO_5029819723" description="LVIVD repeat-containing protein" evidence="1">
    <location>
        <begin position="23"/>
        <end position="436"/>
    </location>
</feature>
<sequence>MKSNLLILILSLLYLTSCTDNCEQTRTYRKYTSVQLALSDLRQPITSGAPQSLVEPGKLYVKDQYLFIVEVKKGIHVFDNSNPSNPKAISFLPIPGNVDIAVRDNILYADSYIDLVALDISNPTAIKEVNRTETGFTNGSVGRTYWSYDKQNMKIYDQREEIATETVKTDCEGTFNVLPYLVPIAWFGRYYESFAFADVASGSNTSVKAPTGSTTGTGGSMARFAITDNQLYVVNSASLQLFDITDPTKPAKGKTVTLNWNVETIFPYRTNLFIGTTTGMYIYDIANPSEPKQLSAFSHVRSCDPVVVHENYAYVTLRGTSTCGVAGTQDVLDVIDISSLSSPRVAKSYPIETPYGLGIDYPTLFVCQGNKGLSVFNASNPLDLKVQQTFANVNAFDVIPLSKTLLTIGKDGLYQYDYSNPAALRLLSKIDAHQAN</sequence>
<evidence type="ECO:0008006" key="4">
    <source>
        <dbReference type="Google" id="ProtNLM"/>
    </source>
</evidence>
<name>A0A7K1S8F0_9BACT</name>
<reference evidence="2 3" key="1">
    <citation type="submission" date="2019-12" db="EMBL/GenBank/DDBJ databases">
        <title>Spirosoma sp. HMF4905 genome sequencing and assembly.</title>
        <authorList>
            <person name="Kang H."/>
            <person name="Cha I."/>
            <person name="Kim H."/>
            <person name="Joh K."/>
        </authorList>
    </citation>
    <scope>NUCLEOTIDE SEQUENCE [LARGE SCALE GENOMIC DNA]</scope>
    <source>
        <strain evidence="2 3">HMF4905</strain>
    </source>
</reference>
<dbReference type="InterPro" id="IPR013211">
    <property type="entry name" value="LVIVD"/>
</dbReference>
<dbReference type="Pfam" id="PF08309">
    <property type="entry name" value="LVIVD"/>
    <property type="match status" value="5"/>
</dbReference>
<dbReference type="RefSeq" id="WP_157584096.1">
    <property type="nucleotide sequence ID" value="NZ_WPIN01000002.1"/>
</dbReference>
<dbReference type="EMBL" id="WPIN01000002">
    <property type="protein sequence ID" value="MVM29876.1"/>
    <property type="molecule type" value="Genomic_DNA"/>
</dbReference>